<proteinExistence type="predicted"/>
<sequence length="233" mass="25439">MTDSSIASTARLTELKEKLPTSSATARKSYAAQPRVHFVVILAVLKGIKGLCLPWVAALLLSLALALVVEFGSKGFLISRSGGLGGRLQVDTDRLEDLLKRSNKQKERALEVQAKLGKGDKEHCDIVAQLAGDLVQPKAQQPKTCLARLVNSEIGAEELFDTAAFFDIEEHEATEGDKQETKRRMSTMQEAPQKRAKDLFSGALASVGNTTKEHLEHKNRMAKKRENDSGEGT</sequence>
<feature type="non-terminal residue" evidence="2">
    <location>
        <position position="233"/>
    </location>
</feature>
<organism evidence="2 3">
    <name type="scientific">Prorocentrum cordatum</name>
    <dbReference type="NCBI Taxonomy" id="2364126"/>
    <lineage>
        <taxon>Eukaryota</taxon>
        <taxon>Sar</taxon>
        <taxon>Alveolata</taxon>
        <taxon>Dinophyceae</taxon>
        <taxon>Prorocentrales</taxon>
        <taxon>Prorocentraceae</taxon>
        <taxon>Prorocentrum</taxon>
    </lineage>
</organism>
<feature type="compositionally biased region" description="Basic and acidic residues" evidence="1">
    <location>
        <begin position="171"/>
        <end position="183"/>
    </location>
</feature>
<dbReference type="EMBL" id="CAUYUJ010019874">
    <property type="protein sequence ID" value="CAK0894280.1"/>
    <property type="molecule type" value="Genomic_DNA"/>
</dbReference>
<name>A0ABN9X8C1_9DINO</name>
<accession>A0ABN9X8C1</accession>
<evidence type="ECO:0000313" key="2">
    <source>
        <dbReference type="EMBL" id="CAK0894280.1"/>
    </source>
</evidence>
<evidence type="ECO:0000313" key="3">
    <source>
        <dbReference type="Proteomes" id="UP001189429"/>
    </source>
</evidence>
<dbReference type="Proteomes" id="UP001189429">
    <property type="component" value="Unassembled WGS sequence"/>
</dbReference>
<keyword evidence="3" id="KW-1185">Reference proteome</keyword>
<comment type="caution">
    <text evidence="2">The sequence shown here is derived from an EMBL/GenBank/DDBJ whole genome shotgun (WGS) entry which is preliminary data.</text>
</comment>
<evidence type="ECO:0000256" key="1">
    <source>
        <dbReference type="SAM" id="MobiDB-lite"/>
    </source>
</evidence>
<reference evidence="2" key="1">
    <citation type="submission" date="2023-10" db="EMBL/GenBank/DDBJ databases">
        <authorList>
            <person name="Chen Y."/>
            <person name="Shah S."/>
            <person name="Dougan E. K."/>
            <person name="Thang M."/>
            <person name="Chan C."/>
        </authorList>
    </citation>
    <scope>NUCLEOTIDE SEQUENCE [LARGE SCALE GENOMIC DNA]</scope>
</reference>
<feature type="region of interest" description="Disordered" evidence="1">
    <location>
        <begin position="171"/>
        <end position="233"/>
    </location>
</feature>
<gene>
    <name evidence="2" type="ORF">PCOR1329_LOCUS73359</name>
</gene>
<feature type="compositionally biased region" description="Basic and acidic residues" evidence="1">
    <location>
        <begin position="211"/>
        <end position="233"/>
    </location>
</feature>
<protein>
    <submittedName>
        <fullName evidence="2">Uncharacterized protein</fullName>
    </submittedName>
</protein>